<keyword evidence="6" id="KW-1133">Transmembrane helix</keyword>
<dbReference type="InterPro" id="IPR036396">
    <property type="entry name" value="Cyt_P450_sf"/>
</dbReference>
<keyword evidence="4" id="KW-0812">Transmembrane</keyword>
<evidence type="ECO:0000256" key="8">
    <source>
        <dbReference type="ARBA" id="ARBA00023004"/>
    </source>
</evidence>
<dbReference type="InterPro" id="IPR050665">
    <property type="entry name" value="Cytochrome_P450_Monooxygen"/>
</dbReference>
<sequence length="170" mass="19567">MVIESNGKARESSRNLLGLLGSSHKNHDGEEERLEEKEIIDECKTFYFAGKETSANLLTWALILLAQHLEWQIKAREEIFRICGHSEHPIAENLSDLKIVSMILNETLRLYPTPVAMLRETSKRVILRTLDIPTGTQLFLVMTAVHHDTEIWGKDAHNFNPLRFSEPRKH</sequence>
<keyword evidence="10" id="KW-0472">Membrane</keyword>
<dbReference type="PANTHER" id="PTHR24282">
    <property type="entry name" value="CYTOCHROME P450 FAMILY MEMBER"/>
    <property type="match status" value="1"/>
</dbReference>
<dbReference type="GO" id="GO:0005506">
    <property type="term" value="F:iron ion binding"/>
    <property type="evidence" value="ECO:0007669"/>
    <property type="project" value="InterPro"/>
</dbReference>
<reference evidence="11" key="1">
    <citation type="submission" date="2018-02" db="EMBL/GenBank/DDBJ databases">
        <authorList>
            <person name="Cohen D.B."/>
            <person name="Kent A.D."/>
        </authorList>
    </citation>
    <scope>NUCLEOTIDE SEQUENCE</scope>
</reference>
<dbReference type="AlphaFoldDB" id="A0A2N9GMK9"/>
<keyword evidence="5" id="KW-0479">Metal-binding</keyword>
<accession>A0A2N9GMK9</accession>
<dbReference type="GO" id="GO:0016705">
    <property type="term" value="F:oxidoreductase activity, acting on paired donors, with incorporation or reduction of molecular oxygen"/>
    <property type="evidence" value="ECO:0007669"/>
    <property type="project" value="InterPro"/>
</dbReference>
<evidence type="ECO:0008006" key="12">
    <source>
        <dbReference type="Google" id="ProtNLM"/>
    </source>
</evidence>
<evidence type="ECO:0000256" key="3">
    <source>
        <dbReference type="ARBA" id="ARBA00022617"/>
    </source>
</evidence>
<comment type="similarity">
    <text evidence="2">Belongs to the cytochrome P450 family.</text>
</comment>
<dbReference type="GO" id="GO:0004497">
    <property type="term" value="F:monooxygenase activity"/>
    <property type="evidence" value="ECO:0007669"/>
    <property type="project" value="UniProtKB-KW"/>
</dbReference>
<dbReference type="Gene3D" id="1.10.630.10">
    <property type="entry name" value="Cytochrome P450"/>
    <property type="match status" value="1"/>
</dbReference>
<dbReference type="PRINTS" id="PR00463">
    <property type="entry name" value="EP450I"/>
</dbReference>
<dbReference type="GO" id="GO:0016020">
    <property type="term" value="C:membrane"/>
    <property type="evidence" value="ECO:0007669"/>
    <property type="project" value="UniProtKB-SubCell"/>
</dbReference>
<protein>
    <recommendedName>
        <fullName evidence="12">Cytochrome P450</fullName>
    </recommendedName>
</protein>
<evidence type="ECO:0000256" key="5">
    <source>
        <dbReference type="ARBA" id="ARBA00022723"/>
    </source>
</evidence>
<organism evidence="11">
    <name type="scientific">Fagus sylvatica</name>
    <name type="common">Beechnut</name>
    <dbReference type="NCBI Taxonomy" id="28930"/>
    <lineage>
        <taxon>Eukaryota</taxon>
        <taxon>Viridiplantae</taxon>
        <taxon>Streptophyta</taxon>
        <taxon>Embryophyta</taxon>
        <taxon>Tracheophyta</taxon>
        <taxon>Spermatophyta</taxon>
        <taxon>Magnoliopsida</taxon>
        <taxon>eudicotyledons</taxon>
        <taxon>Gunneridae</taxon>
        <taxon>Pentapetalae</taxon>
        <taxon>rosids</taxon>
        <taxon>fabids</taxon>
        <taxon>Fagales</taxon>
        <taxon>Fagaceae</taxon>
        <taxon>Fagus</taxon>
    </lineage>
</organism>
<evidence type="ECO:0000256" key="4">
    <source>
        <dbReference type="ARBA" id="ARBA00022692"/>
    </source>
</evidence>
<evidence type="ECO:0000256" key="7">
    <source>
        <dbReference type="ARBA" id="ARBA00023002"/>
    </source>
</evidence>
<evidence type="ECO:0000256" key="6">
    <source>
        <dbReference type="ARBA" id="ARBA00022989"/>
    </source>
</evidence>
<evidence type="ECO:0000256" key="10">
    <source>
        <dbReference type="ARBA" id="ARBA00023136"/>
    </source>
</evidence>
<keyword evidence="7" id="KW-0560">Oxidoreductase</keyword>
<dbReference type="PANTHER" id="PTHR24282:SF211">
    <property type="entry name" value="CYTOCHROME P450-RELATED"/>
    <property type="match status" value="1"/>
</dbReference>
<keyword evidence="8" id="KW-0408">Iron</keyword>
<dbReference type="PRINTS" id="PR00385">
    <property type="entry name" value="P450"/>
</dbReference>
<comment type="subcellular location">
    <subcellularLocation>
        <location evidence="1">Membrane</location>
        <topology evidence="1">Single-pass membrane protein</topology>
    </subcellularLocation>
</comment>
<dbReference type="InterPro" id="IPR001128">
    <property type="entry name" value="Cyt_P450"/>
</dbReference>
<dbReference type="Pfam" id="PF00067">
    <property type="entry name" value="p450"/>
    <property type="match status" value="1"/>
</dbReference>
<evidence type="ECO:0000256" key="1">
    <source>
        <dbReference type="ARBA" id="ARBA00004167"/>
    </source>
</evidence>
<evidence type="ECO:0000256" key="9">
    <source>
        <dbReference type="ARBA" id="ARBA00023033"/>
    </source>
</evidence>
<dbReference type="InterPro" id="IPR002401">
    <property type="entry name" value="Cyt_P450_E_grp-I"/>
</dbReference>
<name>A0A2N9GMK9_FAGSY</name>
<proteinExistence type="inferred from homology"/>
<gene>
    <name evidence="11" type="ORF">FSB_LOCUS28512</name>
</gene>
<dbReference type="GO" id="GO:0020037">
    <property type="term" value="F:heme binding"/>
    <property type="evidence" value="ECO:0007669"/>
    <property type="project" value="InterPro"/>
</dbReference>
<keyword evidence="9" id="KW-0503">Monooxygenase</keyword>
<dbReference type="EMBL" id="OIVN01002112">
    <property type="protein sequence ID" value="SPD00630.1"/>
    <property type="molecule type" value="Genomic_DNA"/>
</dbReference>
<evidence type="ECO:0000313" key="11">
    <source>
        <dbReference type="EMBL" id="SPD00630.1"/>
    </source>
</evidence>
<evidence type="ECO:0000256" key="2">
    <source>
        <dbReference type="ARBA" id="ARBA00010617"/>
    </source>
</evidence>
<keyword evidence="3" id="KW-0349">Heme</keyword>
<dbReference type="SUPFAM" id="SSF48264">
    <property type="entry name" value="Cytochrome P450"/>
    <property type="match status" value="1"/>
</dbReference>